<proteinExistence type="predicted"/>
<protein>
    <submittedName>
        <fullName evidence="1">Uncharacterized protein</fullName>
    </submittedName>
</protein>
<reference evidence="1" key="1">
    <citation type="journal article" date="2021" name="Proc. Natl. Acad. Sci. U.S.A.">
        <title>A Catalog of Tens of Thousands of Viruses from Human Metagenomes Reveals Hidden Associations with Chronic Diseases.</title>
        <authorList>
            <person name="Tisza M.J."/>
            <person name="Buck C.B."/>
        </authorList>
    </citation>
    <scope>NUCLEOTIDE SEQUENCE</scope>
    <source>
        <strain evidence="1">CtAbS6</strain>
    </source>
</reference>
<evidence type="ECO:0000313" key="1">
    <source>
        <dbReference type="EMBL" id="DAD78020.1"/>
    </source>
</evidence>
<dbReference type="EMBL" id="BK014838">
    <property type="protein sequence ID" value="DAD78020.1"/>
    <property type="molecule type" value="Genomic_DNA"/>
</dbReference>
<organism evidence="1">
    <name type="scientific">Myoviridae sp. ctAbS6</name>
    <dbReference type="NCBI Taxonomy" id="2826628"/>
    <lineage>
        <taxon>Viruses</taxon>
        <taxon>Duplodnaviria</taxon>
        <taxon>Heunggongvirae</taxon>
        <taxon>Uroviricota</taxon>
        <taxon>Caudoviricetes</taxon>
    </lineage>
</organism>
<name>A0A8S5M727_9CAUD</name>
<sequence>MKTSQKIRIKMGYNGKLSTQGINILKNIYLSNPLIEFTEIQRKYNQEAKKYGLNQIKSSSTVANYLVRIGVYEKSSRRSKEEFEGIRRIKASGELQKEISSKLKVTTRSVFSALSYVTNSPTARLIRSYALNHGAKLYELKEMENPYAEVINL</sequence>
<accession>A0A8S5M727</accession>